<dbReference type="EMBL" id="JAJSOW010000002">
    <property type="protein sequence ID" value="KAI9198350.1"/>
    <property type="molecule type" value="Genomic_DNA"/>
</dbReference>
<accession>A0AAD5P488</accession>
<gene>
    <name evidence="1" type="ORF">LWI28_014390</name>
</gene>
<dbReference type="Proteomes" id="UP001064489">
    <property type="component" value="Chromosome 13"/>
</dbReference>
<keyword evidence="2" id="KW-1185">Reference proteome</keyword>
<evidence type="ECO:0000313" key="1">
    <source>
        <dbReference type="EMBL" id="KAI9198350.1"/>
    </source>
</evidence>
<reference evidence="1 2" key="1">
    <citation type="journal article" date="2022" name="Plant J.">
        <title>Strategies of tolerance reflected in two North American maple genomes.</title>
        <authorList>
            <person name="McEvoy S.L."/>
            <person name="Sezen U.U."/>
            <person name="Trouern-Trend A."/>
            <person name="McMahon S.M."/>
            <person name="Schaberg P.G."/>
            <person name="Yang J."/>
            <person name="Wegrzyn J.L."/>
            <person name="Swenson N.G."/>
        </authorList>
    </citation>
    <scope>NUCLEOTIDE SEQUENCE [LARGE SCALE GENOMIC DNA]</scope>
    <source>
        <strain evidence="1">91603</strain>
    </source>
</reference>
<evidence type="ECO:0000313" key="2">
    <source>
        <dbReference type="Proteomes" id="UP001064489"/>
    </source>
</evidence>
<sequence>MGGLPVEVAFSGGGGLSVAGCPPEVCQTAVGFRQRSLLGLSCGRDRLSIVAISSSDDGKDEGEKLCDIPLVLCCKSWGLSSSYACHEPSSYAWHRVISFDIERFSGSNS</sequence>
<name>A0AAD5P488_ACENE</name>
<dbReference type="AlphaFoldDB" id="A0AAD5P488"/>
<protein>
    <submittedName>
        <fullName evidence="1">Uncharacterized protein</fullName>
    </submittedName>
</protein>
<organism evidence="1 2">
    <name type="scientific">Acer negundo</name>
    <name type="common">Box elder</name>
    <dbReference type="NCBI Taxonomy" id="4023"/>
    <lineage>
        <taxon>Eukaryota</taxon>
        <taxon>Viridiplantae</taxon>
        <taxon>Streptophyta</taxon>
        <taxon>Embryophyta</taxon>
        <taxon>Tracheophyta</taxon>
        <taxon>Spermatophyta</taxon>
        <taxon>Magnoliopsida</taxon>
        <taxon>eudicotyledons</taxon>
        <taxon>Gunneridae</taxon>
        <taxon>Pentapetalae</taxon>
        <taxon>rosids</taxon>
        <taxon>malvids</taxon>
        <taxon>Sapindales</taxon>
        <taxon>Sapindaceae</taxon>
        <taxon>Hippocastanoideae</taxon>
        <taxon>Acereae</taxon>
        <taxon>Acer</taxon>
    </lineage>
</organism>
<proteinExistence type="predicted"/>
<comment type="caution">
    <text evidence="1">The sequence shown here is derived from an EMBL/GenBank/DDBJ whole genome shotgun (WGS) entry which is preliminary data.</text>
</comment>